<organism evidence="1 2">
    <name type="scientific">Punica granatum</name>
    <name type="common">Pomegranate</name>
    <dbReference type="NCBI Taxonomy" id="22663"/>
    <lineage>
        <taxon>Eukaryota</taxon>
        <taxon>Viridiplantae</taxon>
        <taxon>Streptophyta</taxon>
        <taxon>Embryophyta</taxon>
        <taxon>Tracheophyta</taxon>
        <taxon>Spermatophyta</taxon>
        <taxon>Magnoliopsida</taxon>
        <taxon>eudicotyledons</taxon>
        <taxon>Gunneridae</taxon>
        <taxon>Pentapetalae</taxon>
        <taxon>rosids</taxon>
        <taxon>malvids</taxon>
        <taxon>Myrtales</taxon>
        <taxon>Lythraceae</taxon>
        <taxon>Punica</taxon>
    </lineage>
</organism>
<comment type="caution">
    <text evidence="1">The sequence shown here is derived from an EMBL/GenBank/DDBJ whole genome shotgun (WGS) entry which is preliminary data.</text>
</comment>
<accession>A0A2I0JIB0</accession>
<reference evidence="1 2" key="1">
    <citation type="submission" date="2017-11" db="EMBL/GenBank/DDBJ databases">
        <title>De-novo sequencing of pomegranate (Punica granatum L.) genome.</title>
        <authorList>
            <person name="Akparov Z."/>
            <person name="Amiraslanov A."/>
            <person name="Hajiyeva S."/>
            <person name="Abbasov M."/>
            <person name="Kaur K."/>
            <person name="Hamwieh A."/>
            <person name="Solovyev V."/>
            <person name="Salamov A."/>
            <person name="Braich B."/>
            <person name="Kosarev P."/>
            <person name="Mahmoud A."/>
            <person name="Hajiyev E."/>
            <person name="Babayeva S."/>
            <person name="Izzatullayeva V."/>
            <person name="Mammadov A."/>
            <person name="Mammadov A."/>
            <person name="Sharifova S."/>
            <person name="Ojaghi J."/>
            <person name="Eynullazada K."/>
            <person name="Bayramov B."/>
            <person name="Abdulazimova A."/>
            <person name="Shahmuradov I."/>
        </authorList>
    </citation>
    <scope>NUCLEOTIDE SEQUENCE [LARGE SCALE GENOMIC DNA]</scope>
    <source>
        <strain evidence="2">cv. AG2017</strain>
        <tissue evidence="1">Leaf</tissue>
    </source>
</reference>
<gene>
    <name evidence="1" type="ORF">CRG98_023627</name>
</gene>
<dbReference type="EMBL" id="PGOL01001648">
    <property type="protein sequence ID" value="PKI55999.1"/>
    <property type="molecule type" value="Genomic_DNA"/>
</dbReference>
<dbReference type="InterPro" id="IPR008999">
    <property type="entry name" value="Actin-crosslinking"/>
</dbReference>
<dbReference type="Gene3D" id="2.80.10.50">
    <property type="match status" value="2"/>
</dbReference>
<dbReference type="PANTHER" id="PTHR31205">
    <property type="entry name" value="ACTIN CROSS-LINKING PROTEIN (DUF569)"/>
    <property type="match status" value="1"/>
</dbReference>
<protein>
    <submittedName>
        <fullName evidence="1">Uncharacterized protein</fullName>
    </submittedName>
</protein>
<dbReference type="STRING" id="22663.A0A2I0JIB0"/>
<dbReference type="SUPFAM" id="SSF50405">
    <property type="entry name" value="Actin-crosslinking proteins"/>
    <property type="match status" value="2"/>
</dbReference>
<dbReference type="Pfam" id="PF04601">
    <property type="entry name" value="DUF569"/>
    <property type="match status" value="2"/>
</dbReference>
<keyword evidence="2" id="KW-1185">Reference proteome</keyword>
<dbReference type="Proteomes" id="UP000233551">
    <property type="component" value="Unassembled WGS sequence"/>
</dbReference>
<evidence type="ECO:0000313" key="2">
    <source>
        <dbReference type="Proteomes" id="UP000233551"/>
    </source>
</evidence>
<dbReference type="GeneID" id="116199847"/>
<name>A0A2I0JIB0_PUNGR</name>
<dbReference type="OrthoDB" id="2432302at2759"/>
<proteinExistence type="predicted"/>
<dbReference type="FunFam" id="2.80.10.50:FF:000067">
    <property type="entry name" value="BnaC05g19630D protein"/>
    <property type="match status" value="2"/>
</dbReference>
<dbReference type="CDD" id="cd23340">
    <property type="entry name" value="beta-trefoil_FSCN_ACP-like"/>
    <property type="match status" value="2"/>
</dbReference>
<dbReference type="InterPro" id="IPR007679">
    <property type="entry name" value="DUF569"/>
</dbReference>
<sequence>MEFFNKANPFKLRSHLEKYLVADEEDREKVRQSRRSADSRNALWFAEPVPGGHTIRLRSCHGRYLTASDAPFLLGMTGKKVILTEPGTSLDLDPSLEWEPMRDGFQVRLRTGVGKYLRANGGTPPWRNSITHDDPHSSATQNWVLWDVEAVKPNHGGSDSSASFQQYLSAVSSFSSVPEDILRVLGLETEWPKEIISRNPPSKYSSDQLPASGAMEMFGKVKVVRLRSLHGKYLVADEDRMTVGQERDGASGKARWLVEFVLNSDSIIRLRSCHGRYLTASNSPFRLGVAGHKVLQTLPKRLDSSLEWEPVKEGNRIKLKTRYGNFLRANTSGPPWGGSVTHDIPRRSSTQNWVLWDVEVVEQQAHSVDDEPLVTMGPPARFDSVASSLSNLNSRNHEKSPPILYREESIDSGISLSPKMEGRVVYYHIADENGEVLGEEMQGFTLNFNGKCVKELTRKLEEETGIVRPIVCFRSPLNGKLCPLRLQLPPNIAMRVVLVPSSSFAEVTDQTNPETL</sequence>
<evidence type="ECO:0000313" key="1">
    <source>
        <dbReference type="EMBL" id="PKI55999.1"/>
    </source>
</evidence>
<dbReference type="AlphaFoldDB" id="A0A2I0JIB0"/>
<dbReference type="PANTHER" id="PTHR31205:SF69">
    <property type="entry name" value="ACTIN CROSS-LINKING PROTEIN (DUF569)"/>
    <property type="match status" value="1"/>
</dbReference>